<keyword evidence="1" id="KW-0472">Membrane</keyword>
<protein>
    <recommendedName>
        <fullName evidence="4">Large exoprotein</fullName>
    </recommendedName>
</protein>
<evidence type="ECO:0000313" key="2">
    <source>
        <dbReference type="EMBL" id="BDZ39799.1"/>
    </source>
</evidence>
<feature type="transmembrane region" description="Helical" evidence="1">
    <location>
        <begin position="113"/>
        <end position="130"/>
    </location>
</feature>
<keyword evidence="1" id="KW-1133">Transmembrane helix</keyword>
<gene>
    <name evidence="2" type="ORF">GCM10025863_24130</name>
</gene>
<proteinExistence type="predicted"/>
<keyword evidence="1" id="KW-0812">Transmembrane</keyword>
<organism evidence="2 3">
    <name type="scientific">Microbacterium suwonense</name>
    <dbReference type="NCBI Taxonomy" id="683047"/>
    <lineage>
        <taxon>Bacteria</taxon>
        <taxon>Bacillati</taxon>
        <taxon>Actinomycetota</taxon>
        <taxon>Actinomycetes</taxon>
        <taxon>Micrococcales</taxon>
        <taxon>Microbacteriaceae</taxon>
        <taxon>Microbacterium</taxon>
    </lineage>
</organism>
<reference evidence="3" key="1">
    <citation type="journal article" date="2019" name="Int. J. Syst. Evol. Microbiol.">
        <title>The Global Catalogue of Microorganisms (GCM) 10K type strain sequencing project: providing services to taxonomists for standard genome sequencing and annotation.</title>
        <authorList>
            <consortium name="The Broad Institute Genomics Platform"/>
            <consortium name="The Broad Institute Genome Sequencing Center for Infectious Disease"/>
            <person name="Wu L."/>
            <person name="Ma J."/>
        </authorList>
    </citation>
    <scope>NUCLEOTIDE SEQUENCE [LARGE SCALE GENOMIC DNA]</scope>
    <source>
        <strain evidence="3">NBRC 106310</strain>
    </source>
</reference>
<name>A0ABM8FVZ4_9MICO</name>
<keyword evidence="3" id="KW-1185">Reference proteome</keyword>
<evidence type="ECO:0000313" key="3">
    <source>
        <dbReference type="Proteomes" id="UP001321543"/>
    </source>
</evidence>
<dbReference type="EMBL" id="AP027728">
    <property type="protein sequence ID" value="BDZ39799.1"/>
    <property type="molecule type" value="Genomic_DNA"/>
</dbReference>
<dbReference type="RefSeq" id="WP_286300204.1">
    <property type="nucleotide sequence ID" value="NZ_AP027728.1"/>
</dbReference>
<dbReference type="Proteomes" id="UP001321543">
    <property type="component" value="Chromosome"/>
</dbReference>
<accession>A0ABM8FVZ4</accession>
<evidence type="ECO:0000256" key="1">
    <source>
        <dbReference type="SAM" id="Phobius"/>
    </source>
</evidence>
<sequence length="178" mass="18909">MDIYSGLLAAYLAALVGGIIVGILVYVVTAYFLSKVFAKAGVEGTWRAWVPVYNVMVLFKLGDLSPWLVLYCFAGAVVLSWIGIGFLFSLALFVGSGLAAYRMGMKFGKEPAFVALWLIPPAWLAVIAFGKQPWNPAVAPAQWAGNAFLADRTVWDGVPAQPSGGAAGPLAPERPAES</sequence>
<evidence type="ECO:0008006" key="4">
    <source>
        <dbReference type="Google" id="ProtNLM"/>
    </source>
</evidence>
<feature type="transmembrane region" description="Helical" evidence="1">
    <location>
        <begin position="6"/>
        <end position="33"/>
    </location>
</feature>
<feature type="transmembrane region" description="Helical" evidence="1">
    <location>
        <begin position="68"/>
        <end position="101"/>
    </location>
</feature>